<dbReference type="PANTHER" id="PTHR11132">
    <property type="entry name" value="SOLUTE CARRIER FAMILY 35"/>
    <property type="match status" value="1"/>
</dbReference>
<evidence type="ECO:0000256" key="1">
    <source>
        <dbReference type="ARBA" id="ARBA00004141"/>
    </source>
</evidence>
<evidence type="ECO:0000256" key="4">
    <source>
        <dbReference type="ARBA" id="ARBA00023136"/>
    </source>
</evidence>
<feature type="compositionally biased region" description="Basic and acidic residues" evidence="5">
    <location>
        <begin position="97"/>
        <end position="107"/>
    </location>
</feature>
<feature type="transmembrane region" description="Helical" evidence="6">
    <location>
        <begin position="556"/>
        <end position="575"/>
    </location>
</feature>
<dbReference type="AlphaFoldDB" id="A0A0C2YK32"/>
<feature type="transmembrane region" description="Helical" evidence="6">
    <location>
        <begin position="353"/>
        <end position="372"/>
    </location>
</feature>
<feature type="transmembrane region" description="Helical" evidence="6">
    <location>
        <begin position="529"/>
        <end position="550"/>
    </location>
</feature>
<dbReference type="InterPro" id="IPR004853">
    <property type="entry name" value="Sugar_P_trans_dom"/>
</dbReference>
<reference evidence="8 9" key="1">
    <citation type="submission" date="2014-04" db="EMBL/GenBank/DDBJ databases">
        <authorList>
            <consortium name="DOE Joint Genome Institute"/>
            <person name="Kuo A."/>
            <person name="Gay G."/>
            <person name="Dore J."/>
            <person name="Kohler A."/>
            <person name="Nagy L.G."/>
            <person name="Floudas D."/>
            <person name="Copeland A."/>
            <person name="Barry K.W."/>
            <person name="Cichocki N."/>
            <person name="Veneault-Fourrey C."/>
            <person name="LaButti K."/>
            <person name="Lindquist E.A."/>
            <person name="Lipzen A."/>
            <person name="Lundell T."/>
            <person name="Morin E."/>
            <person name="Murat C."/>
            <person name="Sun H."/>
            <person name="Tunlid A."/>
            <person name="Henrissat B."/>
            <person name="Grigoriev I.V."/>
            <person name="Hibbett D.S."/>
            <person name="Martin F."/>
            <person name="Nordberg H.P."/>
            <person name="Cantor M.N."/>
            <person name="Hua S.X."/>
        </authorList>
    </citation>
    <scope>NUCLEOTIDE SEQUENCE [LARGE SCALE GENOMIC DNA]</scope>
    <source>
        <strain evidence="9">h7</strain>
    </source>
</reference>
<evidence type="ECO:0000256" key="5">
    <source>
        <dbReference type="SAM" id="MobiDB-lite"/>
    </source>
</evidence>
<feature type="transmembrane region" description="Helical" evidence="6">
    <location>
        <begin position="183"/>
        <end position="203"/>
    </location>
</feature>
<name>A0A0C2YK32_HEBCY</name>
<feature type="transmembrane region" description="Helical" evidence="6">
    <location>
        <begin position="305"/>
        <end position="323"/>
    </location>
</feature>
<keyword evidence="4 6" id="KW-0472">Membrane</keyword>
<dbReference type="OrthoDB" id="10261634at2759"/>
<gene>
    <name evidence="8" type="ORF">M413DRAFT_445423</name>
</gene>
<accession>A0A0C2YK32</accession>
<feature type="transmembrane region" description="Helical" evidence="6">
    <location>
        <begin position="223"/>
        <end position="241"/>
    </location>
</feature>
<evidence type="ECO:0000256" key="2">
    <source>
        <dbReference type="ARBA" id="ARBA00022692"/>
    </source>
</evidence>
<comment type="subcellular location">
    <subcellularLocation>
        <location evidence="1">Membrane</location>
        <topology evidence="1">Multi-pass membrane protein</topology>
    </subcellularLocation>
</comment>
<dbReference type="Proteomes" id="UP000053424">
    <property type="component" value="Unassembled WGS sequence"/>
</dbReference>
<feature type="domain" description="Sugar phosphate transporter" evidence="7">
    <location>
        <begin position="196"/>
        <end position="379"/>
    </location>
</feature>
<feature type="region of interest" description="Disordered" evidence="5">
    <location>
        <begin position="49"/>
        <end position="169"/>
    </location>
</feature>
<evidence type="ECO:0000313" key="9">
    <source>
        <dbReference type="Proteomes" id="UP000053424"/>
    </source>
</evidence>
<feature type="compositionally biased region" description="Polar residues" evidence="5">
    <location>
        <begin position="50"/>
        <end position="66"/>
    </location>
</feature>
<organism evidence="8 9">
    <name type="scientific">Hebeloma cylindrosporum</name>
    <dbReference type="NCBI Taxonomy" id="76867"/>
    <lineage>
        <taxon>Eukaryota</taxon>
        <taxon>Fungi</taxon>
        <taxon>Dikarya</taxon>
        <taxon>Basidiomycota</taxon>
        <taxon>Agaricomycotina</taxon>
        <taxon>Agaricomycetes</taxon>
        <taxon>Agaricomycetidae</taxon>
        <taxon>Agaricales</taxon>
        <taxon>Agaricineae</taxon>
        <taxon>Hymenogastraceae</taxon>
        <taxon>Hebeloma</taxon>
    </lineage>
</organism>
<evidence type="ECO:0000256" key="6">
    <source>
        <dbReference type="SAM" id="Phobius"/>
    </source>
</evidence>
<feature type="domain" description="Sugar phosphate transporter" evidence="7">
    <location>
        <begin position="497"/>
        <end position="572"/>
    </location>
</feature>
<keyword evidence="3 6" id="KW-1133">Transmembrane helix</keyword>
<dbReference type="GO" id="GO:0016020">
    <property type="term" value="C:membrane"/>
    <property type="evidence" value="ECO:0007669"/>
    <property type="project" value="UniProtKB-SubCell"/>
</dbReference>
<evidence type="ECO:0000259" key="7">
    <source>
        <dbReference type="Pfam" id="PF03151"/>
    </source>
</evidence>
<feature type="transmembrane region" description="Helical" evidence="6">
    <location>
        <begin position="455"/>
        <end position="475"/>
    </location>
</feature>
<keyword evidence="2 6" id="KW-0812">Transmembrane</keyword>
<feature type="region of interest" description="Disordered" evidence="5">
    <location>
        <begin position="1"/>
        <end position="31"/>
    </location>
</feature>
<dbReference type="InterPro" id="IPR050186">
    <property type="entry name" value="TPT_transporter"/>
</dbReference>
<dbReference type="Pfam" id="PF03151">
    <property type="entry name" value="TPT"/>
    <property type="match status" value="2"/>
</dbReference>
<dbReference type="HOGENOM" id="CLU_033641_1_1_1"/>
<feature type="transmembrane region" description="Helical" evidence="6">
    <location>
        <begin position="274"/>
        <end position="293"/>
    </location>
</feature>
<evidence type="ECO:0000256" key="3">
    <source>
        <dbReference type="ARBA" id="ARBA00022989"/>
    </source>
</evidence>
<feature type="transmembrane region" description="Helical" evidence="6">
    <location>
        <begin position="503"/>
        <end position="522"/>
    </location>
</feature>
<feature type="compositionally biased region" description="Low complexity" evidence="5">
    <location>
        <begin position="155"/>
        <end position="166"/>
    </location>
</feature>
<keyword evidence="9" id="KW-1185">Reference proteome</keyword>
<evidence type="ECO:0000313" key="8">
    <source>
        <dbReference type="EMBL" id="KIM41407.1"/>
    </source>
</evidence>
<protein>
    <recommendedName>
        <fullName evidence="7">Sugar phosphate transporter domain-containing protein</fullName>
    </recommendedName>
</protein>
<reference evidence="9" key="2">
    <citation type="submission" date="2015-01" db="EMBL/GenBank/DDBJ databases">
        <title>Evolutionary Origins and Diversification of the Mycorrhizal Mutualists.</title>
        <authorList>
            <consortium name="DOE Joint Genome Institute"/>
            <consortium name="Mycorrhizal Genomics Consortium"/>
            <person name="Kohler A."/>
            <person name="Kuo A."/>
            <person name="Nagy L.G."/>
            <person name="Floudas D."/>
            <person name="Copeland A."/>
            <person name="Barry K.W."/>
            <person name="Cichocki N."/>
            <person name="Veneault-Fourrey C."/>
            <person name="LaButti K."/>
            <person name="Lindquist E.A."/>
            <person name="Lipzen A."/>
            <person name="Lundell T."/>
            <person name="Morin E."/>
            <person name="Murat C."/>
            <person name="Riley R."/>
            <person name="Ohm R."/>
            <person name="Sun H."/>
            <person name="Tunlid A."/>
            <person name="Henrissat B."/>
            <person name="Grigoriev I.V."/>
            <person name="Hibbett D.S."/>
            <person name="Martin F."/>
        </authorList>
    </citation>
    <scope>NUCLEOTIDE SEQUENCE [LARGE SCALE GENOMIC DNA]</scope>
    <source>
        <strain evidence="9">h7</strain>
    </source>
</reference>
<dbReference type="EMBL" id="KN831780">
    <property type="protein sequence ID" value="KIM41407.1"/>
    <property type="molecule type" value="Genomic_DNA"/>
</dbReference>
<sequence length="588" mass="64038">MSPTPPPPSFIITSPYDNSSHPVIPSPSFSDDETLTAELISPSYFPPWISSASSSTAENPFSTNAASTTPPPRSRSVTPRPMDPDRREARFGNSSSSRERDSKEKSRLARGRALRVNTLHQRAFHPQEISPLPYPPEGFSTQQVPSANVLDKGGPPQSSPFLPSPSKTKAFRSTTNNRFYERIFWRILSLPDSPLLWLALYFTLNLTLTLYNKSVLIHFPFPYTLTALHAFCGTIGTFILIRLDPSTARSDASALTSVSSPHHSPTSNMNAKELLVLFLFSILYTLNIVVSNASLRLVTVPFHQVVRASTPFFTIMFSVILLGKRCTRQKLFSLIPVVAGVGFATYGDYYFTAVGFFLTLLGTLLAALKTILTNVILVKPSVSALPVSSEHTHPISVDTKTSPRSILSSMWNLIINHIVPPSPSASPTYQTKALPNSLPRPPFSIPKLSLGPIHLLYILSPLAFVQTILLAHFTGELKRVHSHLFNPATATSALGASGANGRIWLLLNGVLAFFLNVVSFNANRRVGPLGMSVAANVKQVLTVLCAVVIFDLTITPANGVGIVLTLIGGALYAAVELKEKEKKRSRSG</sequence>
<feature type="transmembrane region" description="Helical" evidence="6">
    <location>
        <begin position="330"/>
        <end position="347"/>
    </location>
</feature>
<proteinExistence type="predicted"/>